<dbReference type="SUPFAM" id="SSF81383">
    <property type="entry name" value="F-box domain"/>
    <property type="match status" value="1"/>
</dbReference>
<evidence type="ECO:0000313" key="2">
    <source>
        <dbReference type="Proteomes" id="UP000256964"/>
    </source>
</evidence>
<accession>A0A371D8E7</accession>
<sequence length="449" mass="50428">MPASRLLQLISKIAQSVLRTDNHLPRSPRMDGAETWNDRLPVELLDMIFEDTDSKTQKACSLVCRDWLGVGRRHIFDTVVVRSDTSFDAFLQFLTTHPHISDHVNELYLLGPDRKSKSYKAHKFPLVDPLTLVDIAMAAPNVSSIKLEAVGLVDIPENAKARLASLPGPVQLPELSLTGNPLAVDHSPVAILRLFYLFEAERMQVELSGGWGPSPVQAADDETPIVALPWQVQHHSICLKKITRSQESHLDALTHILVPGSLRQLHLDFYNWSHIDEMGRFLQHVGDSITEFTITFGHALSMYNFRDHTPSEEEWASYGFSHLRNLSKLRFDLQAPLTGDFDEEPPTWLDNTGIPRFLACFPRDLPLHDGVDIDVQYVGDIVLGGYGSVKPRPKIEDALLRFENLTIVGLWPSSTYGGDYATDFGAQTFPRLWEAKLLACMDEVDECCP</sequence>
<dbReference type="OrthoDB" id="2746208at2759"/>
<keyword evidence="2" id="KW-1185">Reference proteome</keyword>
<dbReference type="InterPro" id="IPR036047">
    <property type="entry name" value="F-box-like_dom_sf"/>
</dbReference>
<gene>
    <name evidence="1" type="ORF">OH76DRAFT_1556818</name>
</gene>
<evidence type="ECO:0000313" key="1">
    <source>
        <dbReference type="EMBL" id="RDX48813.1"/>
    </source>
</evidence>
<name>A0A371D8E7_9APHY</name>
<evidence type="ECO:0008006" key="3">
    <source>
        <dbReference type="Google" id="ProtNLM"/>
    </source>
</evidence>
<dbReference type="AlphaFoldDB" id="A0A371D8E7"/>
<reference evidence="1 2" key="1">
    <citation type="journal article" date="2018" name="Biotechnol. Biofuels">
        <title>Integrative visual omics of the white-rot fungus Polyporus brumalis exposes the biotechnological potential of its oxidative enzymes for delignifying raw plant biomass.</title>
        <authorList>
            <person name="Miyauchi S."/>
            <person name="Rancon A."/>
            <person name="Drula E."/>
            <person name="Hage H."/>
            <person name="Chaduli D."/>
            <person name="Favel A."/>
            <person name="Grisel S."/>
            <person name="Henrissat B."/>
            <person name="Herpoel-Gimbert I."/>
            <person name="Ruiz-Duenas F.J."/>
            <person name="Chevret D."/>
            <person name="Hainaut M."/>
            <person name="Lin J."/>
            <person name="Wang M."/>
            <person name="Pangilinan J."/>
            <person name="Lipzen A."/>
            <person name="Lesage-Meessen L."/>
            <person name="Navarro D."/>
            <person name="Riley R."/>
            <person name="Grigoriev I.V."/>
            <person name="Zhou S."/>
            <person name="Raouche S."/>
            <person name="Rosso M.N."/>
        </authorList>
    </citation>
    <scope>NUCLEOTIDE SEQUENCE [LARGE SCALE GENOMIC DNA]</scope>
    <source>
        <strain evidence="1 2">BRFM 1820</strain>
    </source>
</reference>
<dbReference type="EMBL" id="KZ857409">
    <property type="protein sequence ID" value="RDX48813.1"/>
    <property type="molecule type" value="Genomic_DNA"/>
</dbReference>
<protein>
    <recommendedName>
        <fullName evidence="3">F-box domain-containing protein</fullName>
    </recommendedName>
</protein>
<proteinExistence type="predicted"/>
<dbReference type="Proteomes" id="UP000256964">
    <property type="component" value="Unassembled WGS sequence"/>
</dbReference>
<organism evidence="1 2">
    <name type="scientific">Lentinus brumalis</name>
    <dbReference type="NCBI Taxonomy" id="2498619"/>
    <lineage>
        <taxon>Eukaryota</taxon>
        <taxon>Fungi</taxon>
        <taxon>Dikarya</taxon>
        <taxon>Basidiomycota</taxon>
        <taxon>Agaricomycotina</taxon>
        <taxon>Agaricomycetes</taxon>
        <taxon>Polyporales</taxon>
        <taxon>Polyporaceae</taxon>
        <taxon>Lentinus</taxon>
    </lineage>
</organism>